<dbReference type="InterPro" id="IPR052893">
    <property type="entry name" value="TCS_response_regulator"/>
</dbReference>
<dbReference type="PANTHER" id="PTHR44520:SF2">
    <property type="entry name" value="RESPONSE REGULATOR RCP1"/>
    <property type="match status" value="1"/>
</dbReference>
<sequence length="139" mass="15121">MPQLSSILLVDDDTTTNFLNQTLIQRMSVAAHLQVAENGAEALQALHQTCEPLSPRCPDLILLDMKMPVMNGIEFLEAYAQLPLARQRGVGIVMLTTSLLPRDLERVQQLPVAGALNKPLTKEKLQAVVAAHFGAEPVG</sequence>
<accession>A0ABX2FTB8</accession>
<dbReference type="SMART" id="SM00448">
    <property type="entry name" value="REC"/>
    <property type="match status" value="1"/>
</dbReference>
<dbReference type="PANTHER" id="PTHR44520">
    <property type="entry name" value="RESPONSE REGULATOR RCP1-RELATED"/>
    <property type="match status" value="1"/>
</dbReference>
<feature type="modified residue" description="4-aspartylphosphate" evidence="1">
    <location>
        <position position="64"/>
    </location>
</feature>
<name>A0ABX2FTB8_9BACT</name>
<keyword evidence="1" id="KW-0597">Phosphoprotein</keyword>
<comment type="caution">
    <text evidence="3">The sequence shown here is derived from an EMBL/GenBank/DDBJ whole genome shotgun (WGS) entry which is preliminary data.</text>
</comment>
<dbReference type="Gene3D" id="3.40.50.2300">
    <property type="match status" value="1"/>
</dbReference>
<dbReference type="RefSeq" id="WP_173810444.1">
    <property type="nucleotide sequence ID" value="NZ_JABSNP010000011.1"/>
</dbReference>
<organism evidence="3 4">
    <name type="scientific">Hymenobacter caeli</name>
    <dbReference type="NCBI Taxonomy" id="2735894"/>
    <lineage>
        <taxon>Bacteria</taxon>
        <taxon>Pseudomonadati</taxon>
        <taxon>Bacteroidota</taxon>
        <taxon>Cytophagia</taxon>
        <taxon>Cytophagales</taxon>
        <taxon>Hymenobacteraceae</taxon>
        <taxon>Hymenobacter</taxon>
    </lineage>
</organism>
<gene>
    <name evidence="3" type="ORF">HNP98_002565</name>
</gene>
<protein>
    <submittedName>
        <fullName evidence="3">CheY-like chemotaxis protein</fullName>
    </submittedName>
</protein>
<dbReference type="EMBL" id="JABSNP010000011">
    <property type="protein sequence ID" value="NRT19731.1"/>
    <property type="molecule type" value="Genomic_DNA"/>
</dbReference>
<proteinExistence type="predicted"/>
<dbReference type="PROSITE" id="PS50110">
    <property type="entry name" value="RESPONSE_REGULATORY"/>
    <property type="match status" value="1"/>
</dbReference>
<dbReference type="InterPro" id="IPR001789">
    <property type="entry name" value="Sig_transdc_resp-reg_receiver"/>
</dbReference>
<reference evidence="3 4" key="1">
    <citation type="submission" date="2020-05" db="EMBL/GenBank/DDBJ databases">
        <title>Genomic Encyclopedia of Type Strains, Phase IV (KMG-V): Genome sequencing to study the core and pangenomes of soil and plant-associated prokaryotes.</title>
        <authorList>
            <person name="Whitman W."/>
        </authorList>
    </citation>
    <scope>NUCLEOTIDE SEQUENCE [LARGE SCALE GENOMIC DNA]</scope>
    <source>
        <strain evidence="3 4">9A</strain>
    </source>
</reference>
<feature type="domain" description="Response regulatory" evidence="2">
    <location>
        <begin position="6"/>
        <end position="133"/>
    </location>
</feature>
<keyword evidence="4" id="KW-1185">Reference proteome</keyword>
<evidence type="ECO:0000313" key="4">
    <source>
        <dbReference type="Proteomes" id="UP000779507"/>
    </source>
</evidence>
<dbReference type="Proteomes" id="UP000779507">
    <property type="component" value="Unassembled WGS sequence"/>
</dbReference>
<dbReference type="Pfam" id="PF00072">
    <property type="entry name" value="Response_reg"/>
    <property type="match status" value="1"/>
</dbReference>
<evidence type="ECO:0000259" key="2">
    <source>
        <dbReference type="PROSITE" id="PS50110"/>
    </source>
</evidence>
<evidence type="ECO:0000256" key="1">
    <source>
        <dbReference type="PROSITE-ProRule" id="PRU00169"/>
    </source>
</evidence>
<dbReference type="SUPFAM" id="SSF52172">
    <property type="entry name" value="CheY-like"/>
    <property type="match status" value="1"/>
</dbReference>
<dbReference type="InterPro" id="IPR011006">
    <property type="entry name" value="CheY-like_superfamily"/>
</dbReference>
<evidence type="ECO:0000313" key="3">
    <source>
        <dbReference type="EMBL" id="NRT19731.1"/>
    </source>
</evidence>